<organism evidence="2">
    <name type="scientific">Arundo donax</name>
    <name type="common">Giant reed</name>
    <name type="synonym">Donax arundinaceus</name>
    <dbReference type="NCBI Taxonomy" id="35708"/>
    <lineage>
        <taxon>Eukaryota</taxon>
        <taxon>Viridiplantae</taxon>
        <taxon>Streptophyta</taxon>
        <taxon>Embryophyta</taxon>
        <taxon>Tracheophyta</taxon>
        <taxon>Spermatophyta</taxon>
        <taxon>Magnoliopsida</taxon>
        <taxon>Liliopsida</taxon>
        <taxon>Poales</taxon>
        <taxon>Poaceae</taxon>
        <taxon>PACMAD clade</taxon>
        <taxon>Arundinoideae</taxon>
        <taxon>Arundineae</taxon>
        <taxon>Arundo</taxon>
    </lineage>
</organism>
<accession>A0A0A9EZ51</accession>
<evidence type="ECO:0000256" key="1">
    <source>
        <dbReference type="SAM" id="MobiDB-lite"/>
    </source>
</evidence>
<feature type="region of interest" description="Disordered" evidence="1">
    <location>
        <begin position="40"/>
        <end position="75"/>
    </location>
</feature>
<dbReference type="EMBL" id="GBRH01194770">
    <property type="protein sequence ID" value="JAE03126.1"/>
    <property type="molecule type" value="Transcribed_RNA"/>
</dbReference>
<name>A0A0A9EZ51_ARUDO</name>
<sequence>MRPERVLPWVRKSSTRMAAALSAVTPSLATRKSSMLRFRASPMPVSPGYSVSSRSRRTQSNGEQFAGAMATQRSA</sequence>
<reference evidence="2" key="1">
    <citation type="submission" date="2014-09" db="EMBL/GenBank/DDBJ databases">
        <authorList>
            <person name="Magalhaes I.L.F."/>
            <person name="Oliveira U."/>
            <person name="Santos F.R."/>
            <person name="Vidigal T.H.D.A."/>
            <person name="Brescovit A.D."/>
            <person name="Santos A.J."/>
        </authorList>
    </citation>
    <scope>NUCLEOTIDE SEQUENCE</scope>
    <source>
        <tissue evidence="2">Shoot tissue taken approximately 20 cm above the soil surface</tissue>
    </source>
</reference>
<reference evidence="2" key="2">
    <citation type="journal article" date="2015" name="Data Brief">
        <title>Shoot transcriptome of the giant reed, Arundo donax.</title>
        <authorList>
            <person name="Barrero R.A."/>
            <person name="Guerrero F.D."/>
            <person name="Moolhuijzen P."/>
            <person name="Goolsby J.A."/>
            <person name="Tidwell J."/>
            <person name="Bellgard S.E."/>
            <person name="Bellgard M.I."/>
        </authorList>
    </citation>
    <scope>NUCLEOTIDE SEQUENCE</scope>
    <source>
        <tissue evidence="2">Shoot tissue taken approximately 20 cm above the soil surface</tissue>
    </source>
</reference>
<proteinExistence type="predicted"/>
<protein>
    <submittedName>
        <fullName evidence="2">Uncharacterized protein</fullName>
    </submittedName>
</protein>
<dbReference type="AlphaFoldDB" id="A0A0A9EZ51"/>
<feature type="compositionally biased region" description="Polar residues" evidence="1">
    <location>
        <begin position="49"/>
        <end position="63"/>
    </location>
</feature>
<evidence type="ECO:0000313" key="2">
    <source>
        <dbReference type="EMBL" id="JAE03126.1"/>
    </source>
</evidence>